<dbReference type="GO" id="GO:0008081">
    <property type="term" value="F:phosphoric diester hydrolase activity"/>
    <property type="evidence" value="ECO:0007669"/>
    <property type="project" value="TreeGrafter"/>
</dbReference>
<dbReference type="InterPro" id="IPR004843">
    <property type="entry name" value="Calcineurin-like_PHP"/>
</dbReference>
<feature type="domain" description="Sphingomyelin phosphodiesterase C-terminal" evidence="9">
    <location>
        <begin position="313"/>
        <end position="434"/>
    </location>
</feature>
<evidence type="ECO:0000256" key="4">
    <source>
        <dbReference type="ARBA" id="ARBA00022801"/>
    </source>
</evidence>
<dbReference type="InterPro" id="IPR045473">
    <property type="entry name" value="ASM_C"/>
</dbReference>
<gene>
    <name evidence="10" type="ORF">HPB52_000631</name>
</gene>
<dbReference type="Pfam" id="PF00149">
    <property type="entry name" value="Metallophos"/>
    <property type="match status" value="1"/>
</dbReference>
<keyword evidence="4" id="KW-0378">Hydrolase</keyword>
<dbReference type="GO" id="GO:0005615">
    <property type="term" value="C:extracellular space"/>
    <property type="evidence" value="ECO:0007669"/>
    <property type="project" value="TreeGrafter"/>
</dbReference>
<feature type="chain" id="PRO_5038516926" description="Acid sphingomyelinase-like phosphodiesterase 3b" evidence="7">
    <location>
        <begin position="24"/>
        <end position="493"/>
    </location>
</feature>
<keyword evidence="11" id="KW-1185">Reference proteome</keyword>
<accession>A0A9D4T6M3</accession>
<evidence type="ECO:0000313" key="10">
    <source>
        <dbReference type="EMBL" id="KAH7975370.1"/>
    </source>
</evidence>
<keyword evidence="6" id="KW-1133">Transmembrane helix</keyword>
<evidence type="ECO:0000256" key="6">
    <source>
        <dbReference type="SAM" id="Phobius"/>
    </source>
</evidence>
<evidence type="ECO:0000313" key="11">
    <source>
        <dbReference type="Proteomes" id="UP000821837"/>
    </source>
</evidence>
<protein>
    <recommendedName>
        <fullName evidence="12">Acid sphingomyelinase-like phosphodiesterase 3b</fullName>
    </recommendedName>
</protein>
<keyword evidence="6" id="KW-0472">Membrane</keyword>
<evidence type="ECO:0000256" key="3">
    <source>
        <dbReference type="ARBA" id="ARBA00022525"/>
    </source>
</evidence>
<comment type="caution">
    <text evidence="10">The sequence shown here is derived from an EMBL/GenBank/DDBJ whole genome shotgun (WGS) entry which is preliminary data.</text>
</comment>
<comment type="subcellular location">
    <subcellularLocation>
        <location evidence="1">Secreted</location>
    </subcellularLocation>
</comment>
<keyword evidence="3" id="KW-0964">Secreted</keyword>
<evidence type="ECO:0000259" key="8">
    <source>
        <dbReference type="Pfam" id="PF00149"/>
    </source>
</evidence>
<sequence>MGMFTRLISFALILLSHALSVAGSRDDIGYFWHVSDFHVDKQYEAGGSRDLYCHPGTNDSTGDDTGPYGDFFCDTPQLLARSAVEAMERIKPEVDFVLWTGDNVAHGKWPTWTDVYSQTHWIGSLLWHKIGQNRTLIVPTLGNHDWVPANAMGSMDATPYRGFLRSSGFNQLLPEETWGAFERGGYYSLQLSKNIRLVCLNTVLWYTLNKGVRSSSRGDPQLKWLREQLHDAQRQGQKVFISGHIGPGFFIRTLPGETARILFFDDINDGYQDLIGDYKDVVAGQFFGHQHANAFVLLSDKAGNSHPLYKFTSVSSNPSLRLYSYRRSNGMLLDYTIYYLDLQDANMAASSKRVPRWERLFSSKDDFGLQDLSTASMVELAQRISRSPDLLSRYISYSTSLRDAGPCDGVCRETMLCAIMASRRESHAACLGRGAKGHSAHGLPMKDGTEPLPTIRDVIVGLSVSASVVAGIVLLALAKRARMMQGPRYGRFL</sequence>
<dbReference type="SUPFAM" id="SSF56300">
    <property type="entry name" value="Metallo-dependent phosphatases"/>
    <property type="match status" value="1"/>
</dbReference>
<dbReference type="AlphaFoldDB" id="A0A9D4T6M3"/>
<evidence type="ECO:0000256" key="2">
    <source>
        <dbReference type="ARBA" id="ARBA00008234"/>
    </source>
</evidence>
<dbReference type="Gene3D" id="3.60.21.10">
    <property type="match status" value="1"/>
</dbReference>
<feature type="transmembrane region" description="Helical" evidence="6">
    <location>
        <begin position="458"/>
        <end position="478"/>
    </location>
</feature>
<name>A0A9D4T6M3_RHISA</name>
<feature type="domain" description="Calcineurin-like phosphoesterase" evidence="8">
    <location>
        <begin position="31"/>
        <end position="292"/>
    </location>
</feature>
<dbReference type="Proteomes" id="UP000821837">
    <property type="component" value="Chromosome 10"/>
</dbReference>
<keyword evidence="7" id="KW-0732">Signal</keyword>
<dbReference type="VEuPathDB" id="VectorBase:RSAN_038381"/>
<evidence type="ECO:0000256" key="5">
    <source>
        <dbReference type="ARBA" id="ARBA00023180"/>
    </source>
</evidence>
<evidence type="ECO:0000256" key="1">
    <source>
        <dbReference type="ARBA" id="ARBA00004613"/>
    </source>
</evidence>
<dbReference type="Pfam" id="PF19272">
    <property type="entry name" value="ASMase_C"/>
    <property type="match status" value="1"/>
</dbReference>
<evidence type="ECO:0008006" key="12">
    <source>
        <dbReference type="Google" id="ProtNLM"/>
    </source>
</evidence>
<organism evidence="10 11">
    <name type="scientific">Rhipicephalus sanguineus</name>
    <name type="common">Brown dog tick</name>
    <name type="synonym">Ixodes sanguineus</name>
    <dbReference type="NCBI Taxonomy" id="34632"/>
    <lineage>
        <taxon>Eukaryota</taxon>
        <taxon>Metazoa</taxon>
        <taxon>Ecdysozoa</taxon>
        <taxon>Arthropoda</taxon>
        <taxon>Chelicerata</taxon>
        <taxon>Arachnida</taxon>
        <taxon>Acari</taxon>
        <taxon>Parasitiformes</taxon>
        <taxon>Ixodida</taxon>
        <taxon>Ixodoidea</taxon>
        <taxon>Ixodidae</taxon>
        <taxon>Rhipicephalinae</taxon>
        <taxon>Rhipicephalus</taxon>
        <taxon>Rhipicephalus</taxon>
    </lineage>
</organism>
<evidence type="ECO:0000256" key="7">
    <source>
        <dbReference type="SAM" id="SignalP"/>
    </source>
</evidence>
<keyword evidence="5" id="KW-0325">Glycoprotein</keyword>
<proteinExistence type="inferred from homology"/>
<evidence type="ECO:0000259" key="9">
    <source>
        <dbReference type="Pfam" id="PF19272"/>
    </source>
</evidence>
<dbReference type="EMBL" id="JABSTV010001246">
    <property type="protein sequence ID" value="KAH7975370.1"/>
    <property type="molecule type" value="Genomic_DNA"/>
</dbReference>
<dbReference type="PANTHER" id="PTHR10340">
    <property type="entry name" value="SPHINGOMYELIN PHOSPHODIESTERASE"/>
    <property type="match status" value="1"/>
</dbReference>
<reference evidence="10" key="2">
    <citation type="submission" date="2021-09" db="EMBL/GenBank/DDBJ databases">
        <authorList>
            <person name="Jia N."/>
            <person name="Wang J."/>
            <person name="Shi W."/>
            <person name="Du L."/>
            <person name="Sun Y."/>
            <person name="Zhan W."/>
            <person name="Jiang J."/>
            <person name="Wang Q."/>
            <person name="Zhang B."/>
            <person name="Ji P."/>
            <person name="Sakyi L.B."/>
            <person name="Cui X."/>
            <person name="Yuan T."/>
            <person name="Jiang B."/>
            <person name="Yang W."/>
            <person name="Lam T.T.-Y."/>
            <person name="Chang Q."/>
            <person name="Ding S."/>
            <person name="Wang X."/>
            <person name="Zhu J."/>
            <person name="Ruan X."/>
            <person name="Zhao L."/>
            <person name="Wei J."/>
            <person name="Que T."/>
            <person name="Du C."/>
            <person name="Cheng J."/>
            <person name="Dai P."/>
            <person name="Han X."/>
            <person name="Huang E."/>
            <person name="Gao Y."/>
            <person name="Liu J."/>
            <person name="Shao H."/>
            <person name="Ye R."/>
            <person name="Li L."/>
            <person name="Wei W."/>
            <person name="Wang X."/>
            <person name="Wang C."/>
            <person name="Huo Q."/>
            <person name="Li W."/>
            <person name="Guo W."/>
            <person name="Chen H."/>
            <person name="Chen S."/>
            <person name="Zhou L."/>
            <person name="Zhou L."/>
            <person name="Ni X."/>
            <person name="Tian J."/>
            <person name="Zhou Y."/>
            <person name="Sheng Y."/>
            <person name="Liu T."/>
            <person name="Pan Y."/>
            <person name="Xia L."/>
            <person name="Li J."/>
            <person name="Zhao F."/>
            <person name="Cao W."/>
        </authorList>
    </citation>
    <scope>NUCLEOTIDE SEQUENCE</scope>
    <source>
        <strain evidence="10">Rsan-2018</strain>
        <tissue evidence="10">Larvae</tissue>
    </source>
</reference>
<comment type="similarity">
    <text evidence="2">Belongs to the acid sphingomyelinase family.</text>
</comment>
<feature type="signal peptide" evidence="7">
    <location>
        <begin position="1"/>
        <end position="23"/>
    </location>
</feature>
<reference evidence="10" key="1">
    <citation type="journal article" date="2020" name="Cell">
        <title>Large-Scale Comparative Analyses of Tick Genomes Elucidate Their Genetic Diversity and Vector Capacities.</title>
        <authorList>
            <consortium name="Tick Genome and Microbiome Consortium (TIGMIC)"/>
            <person name="Jia N."/>
            <person name="Wang J."/>
            <person name="Shi W."/>
            <person name="Du L."/>
            <person name="Sun Y."/>
            <person name="Zhan W."/>
            <person name="Jiang J.F."/>
            <person name="Wang Q."/>
            <person name="Zhang B."/>
            <person name="Ji P."/>
            <person name="Bell-Sakyi L."/>
            <person name="Cui X.M."/>
            <person name="Yuan T.T."/>
            <person name="Jiang B.G."/>
            <person name="Yang W.F."/>
            <person name="Lam T.T."/>
            <person name="Chang Q.C."/>
            <person name="Ding S.J."/>
            <person name="Wang X.J."/>
            <person name="Zhu J.G."/>
            <person name="Ruan X.D."/>
            <person name="Zhao L."/>
            <person name="Wei J.T."/>
            <person name="Ye R.Z."/>
            <person name="Que T.C."/>
            <person name="Du C.H."/>
            <person name="Zhou Y.H."/>
            <person name="Cheng J.X."/>
            <person name="Dai P.F."/>
            <person name="Guo W.B."/>
            <person name="Han X.H."/>
            <person name="Huang E.J."/>
            <person name="Li L.F."/>
            <person name="Wei W."/>
            <person name="Gao Y.C."/>
            <person name="Liu J.Z."/>
            <person name="Shao H.Z."/>
            <person name="Wang X."/>
            <person name="Wang C.C."/>
            <person name="Yang T.C."/>
            <person name="Huo Q.B."/>
            <person name="Li W."/>
            <person name="Chen H.Y."/>
            <person name="Chen S.E."/>
            <person name="Zhou L.G."/>
            <person name="Ni X.B."/>
            <person name="Tian J.H."/>
            <person name="Sheng Y."/>
            <person name="Liu T."/>
            <person name="Pan Y.S."/>
            <person name="Xia L.Y."/>
            <person name="Li J."/>
            <person name="Zhao F."/>
            <person name="Cao W.C."/>
        </authorList>
    </citation>
    <scope>NUCLEOTIDE SEQUENCE</scope>
    <source>
        <strain evidence="10">Rsan-2018</strain>
    </source>
</reference>
<keyword evidence="6" id="KW-0812">Transmembrane</keyword>
<dbReference type="PANTHER" id="PTHR10340:SF57">
    <property type="entry name" value="METALLOPHOS DOMAIN-CONTAINING PROTEIN"/>
    <property type="match status" value="1"/>
</dbReference>
<dbReference type="InterPro" id="IPR029052">
    <property type="entry name" value="Metallo-depent_PP-like"/>
</dbReference>